<sequence length="225" mass="24982">MKVGMNFFRAGYLQLLNQVLCISLFASSFMMGSPTRAQDVIYLDLGEVVITGNPTDGYKYVPGVLEAIDAMRAQGKKVALLSNIPESWGATCEQKFEKLKDFVGSRLHEDIPMDWRRFDFIVVPPFDRYRKPKPFMFLSALSLGCPGRVAYVGEDLEEVEAASSLGLVSFQKLPDQGLPAGLDLERLLSTFQFQYPDRCDLSPALEAAKEPVDVDVEIAACVQTP</sequence>
<dbReference type="SUPFAM" id="SSF56784">
    <property type="entry name" value="HAD-like"/>
    <property type="match status" value="1"/>
</dbReference>
<keyword evidence="2" id="KW-1185">Reference proteome</keyword>
<reference evidence="1 2" key="2">
    <citation type="submission" date="2019-08" db="EMBL/GenBank/DDBJ databases">
        <authorList>
            <person name="Henke P."/>
        </authorList>
    </citation>
    <scope>NUCLEOTIDE SEQUENCE [LARGE SCALE GENOMIC DNA]</scope>
    <source>
        <strain evidence="1">Phe10_nw2017</strain>
    </source>
</reference>
<dbReference type="InterPro" id="IPR023214">
    <property type="entry name" value="HAD_sf"/>
</dbReference>
<evidence type="ECO:0008006" key="3">
    <source>
        <dbReference type="Google" id="ProtNLM"/>
    </source>
</evidence>
<reference evidence="1 2" key="1">
    <citation type="submission" date="2019-08" db="EMBL/GenBank/DDBJ databases">
        <title>100 year-old enigma solved: identification of Planctomyces bekefii, the type genus and species of the phylum Planctomycetes.</title>
        <authorList>
            <person name="Svetlana D.N."/>
            <person name="Overmann J."/>
        </authorList>
    </citation>
    <scope>NUCLEOTIDE SEQUENCE [LARGE SCALE GENOMIC DNA]</scope>
    <source>
        <strain evidence="1">Phe10_nw2017</strain>
    </source>
</reference>
<dbReference type="Proteomes" id="UP000321083">
    <property type="component" value="Unassembled WGS sequence"/>
</dbReference>
<proteinExistence type="predicted"/>
<evidence type="ECO:0000313" key="2">
    <source>
        <dbReference type="Proteomes" id="UP000321083"/>
    </source>
</evidence>
<protein>
    <recommendedName>
        <fullName evidence="3">Haloacid dehalogenase</fullName>
    </recommendedName>
</protein>
<name>A0A5C6M698_9PLAN</name>
<dbReference type="InterPro" id="IPR036412">
    <property type="entry name" value="HAD-like_sf"/>
</dbReference>
<gene>
    <name evidence="1" type="ORF">E3A20_11820</name>
</gene>
<accession>A0A5C6M698</accession>
<comment type="caution">
    <text evidence="1">The sequence shown here is derived from an EMBL/GenBank/DDBJ whole genome shotgun (WGS) entry which is preliminary data.</text>
</comment>
<dbReference type="Gene3D" id="3.40.50.1000">
    <property type="entry name" value="HAD superfamily/HAD-like"/>
    <property type="match status" value="1"/>
</dbReference>
<organism evidence="1 2">
    <name type="scientific">Planctomyces bekefii</name>
    <dbReference type="NCBI Taxonomy" id="1653850"/>
    <lineage>
        <taxon>Bacteria</taxon>
        <taxon>Pseudomonadati</taxon>
        <taxon>Planctomycetota</taxon>
        <taxon>Planctomycetia</taxon>
        <taxon>Planctomycetales</taxon>
        <taxon>Planctomycetaceae</taxon>
        <taxon>Planctomyces</taxon>
    </lineage>
</organism>
<dbReference type="EMBL" id="SRHE01000204">
    <property type="protein sequence ID" value="TWW09685.1"/>
    <property type="molecule type" value="Genomic_DNA"/>
</dbReference>
<evidence type="ECO:0000313" key="1">
    <source>
        <dbReference type="EMBL" id="TWW09685.1"/>
    </source>
</evidence>
<dbReference type="AlphaFoldDB" id="A0A5C6M698"/>